<dbReference type="Proteomes" id="UP000306918">
    <property type="component" value="Unassembled WGS sequence"/>
</dbReference>
<protein>
    <recommendedName>
        <fullName evidence="3">assimilatory sulfite reductase (NADPH)</fullName>
        <ecNumber evidence="3">1.8.1.2</ecNumber>
    </recommendedName>
</protein>
<dbReference type="AlphaFoldDB" id="A0A4S8I375"/>
<evidence type="ECO:0000256" key="7">
    <source>
        <dbReference type="ARBA" id="ARBA00022857"/>
    </source>
</evidence>
<dbReference type="SUPFAM" id="SSF63380">
    <property type="entry name" value="Riboflavin synthase domain-like"/>
    <property type="match status" value="1"/>
</dbReference>
<dbReference type="PANTHER" id="PTHR19384:SF128">
    <property type="entry name" value="NADPH OXIDOREDUCTASE A"/>
    <property type="match status" value="1"/>
</dbReference>
<comment type="cofactor">
    <cofactor evidence="2">
        <name>FAD</name>
        <dbReference type="ChEBI" id="CHEBI:57692"/>
    </cofactor>
</comment>
<dbReference type="GO" id="GO:0019344">
    <property type="term" value="P:cysteine biosynthetic process"/>
    <property type="evidence" value="ECO:0007669"/>
    <property type="project" value="UniProtKB-KW"/>
</dbReference>
<dbReference type="InterPro" id="IPR017927">
    <property type="entry name" value="FAD-bd_FR_type"/>
</dbReference>
<dbReference type="InterPro" id="IPR029039">
    <property type="entry name" value="Flavoprotein-like_sf"/>
</dbReference>
<dbReference type="PANTHER" id="PTHR19384">
    <property type="entry name" value="NITRIC OXIDE SYNTHASE-RELATED"/>
    <property type="match status" value="1"/>
</dbReference>
<dbReference type="InterPro" id="IPR001094">
    <property type="entry name" value="Flavdoxin-like"/>
</dbReference>
<evidence type="ECO:0000256" key="8">
    <source>
        <dbReference type="ARBA" id="ARBA00023002"/>
    </source>
</evidence>
<dbReference type="FunFam" id="3.40.50.80:FF:000001">
    <property type="entry name" value="NADPH--cytochrome P450 reductase 1"/>
    <property type="match status" value="1"/>
</dbReference>
<evidence type="ECO:0000256" key="3">
    <source>
        <dbReference type="ARBA" id="ARBA00012604"/>
    </source>
</evidence>
<dbReference type="Gene3D" id="3.40.50.80">
    <property type="entry name" value="Nucleotide-binding domain of ferredoxin-NADP reductase (FNR) module"/>
    <property type="match status" value="1"/>
</dbReference>
<dbReference type="InterPro" id="IPR023173">
    <property type="entry name" value="NADPH_Cyt_P450_Rdtase_alpha"/>
</dbReference>
<organism evidence="13 14">
    <name type="scientific">Niastella caeni</name>
    <dbReference type="NCBI Taxonomy" id="2569763"/>
    <lineage>
        <taxon>Bacteria</taxon>
        <taxon>Pseudomonadati</taxon>
        <taxon>Bacteroidota</taxon>
        <taxon>Chitinophagia</taxon>
        <taxon>Chitinophagales</taxon>
        <taxon>Chitinophagaceae</taxon>
        <taxon>Niastella</taxon>
    </lineage>
</organism>
<dbReference type="InterPro" id="IPR008254">
    <property type="entry name" value="Flavodoxin/NO_synth"/>
</dbReference>
<dbReference type="Gene3D" id="3.40.50.360">
    <property type="match status" value="1"/>
</dbReference>
<evidence type="ECO:0000256" key="5">
    <source>
        <dbReference type="ARBA" id="ARBA00022643"/>
    </source>
</evidence>
<dbReference type="InterPro" id="IPR001433">
    <property type="entry name" value="OxRdtase_FAD/NAD-bd"/>
</dbReference>
<name>A0A4S8I375_9BACT</name>
<proteinExistence type="predicted"/>
<feature type="domain" description="Flavodoxin-like" evidence="11">
    <location>
        <begin position="68"/>
        <end position="205"/>
    </location>
</feature>
<dbReference type="PROSITE" id="PS50902">
    <property type="entry name" value="FLAVODOXIN_LIKE"/>
    <property type="match status" value="1"/>
</dbReference>
<dbReference type="SUPFAM" id="SSF52218">
    <property type="entry name" value="Flavoproteins"/>
    <property type="match status" value="1"/>
</dbReference>
<evidence type="ECO:0000256" key="2">
    <source>
        <dbReference type="ARBA" id="ARBA00001974"/>
    </source>
</evidence>
<reference evidence="13 14" key="1">
    <citation type="submission" date="2019-04" db="EMBL/GenBank/DDBJ databases">
        <title>Niastella caeni sp. nov., isolated from activated sludge.</title>
        <authorList>
            <person name="Sheng M."/>
        </authorList>
    </citation>
    <scope>NUCLEOTIDE SEQUENCE [LARGE SCALE GENOMIC DNA]</scope>
    <source>
        <strain evidence="13 14">HX-2-15</strain>
    </source>
</reference>
<evidence type="ECO:0000313" key="13">
    <source>
        <dbReference type="EMBL" id="THU41334.1"/>
    </source>
</evidence>
<dbReference type="GO" id="GO:0004783">
    <property type="term" value="F:sulfite reductase (NADPH) activity"/>
    <property type="evidence" value="ECO:0007669"/>
    <property type="project" value="UniProtKB-EC"/>
</dbReference>
<dbReference type="PRINTS" id="PR00371">
    <property type="entry name" value="FPNCR"/>
</dbReference>
<dbReference type="Gene3D" id="2.40.30.10">
    <property type="entry name" value="Translation factors"/>
    <property type="match status" value="1"/>
</dbReference>
<dbReference type="GO" id="GO:0005829">
    <property type="term" value="C:cytosol"/>
    <property type="evidence" value="ECO:0007669"/>
    <property type="project" value="TreeGrafter"/>
</dbReference>
<evidence type="ECO:0000256" key="6">
    <source>
        <dbReference type="ARBA" id="ARBA00022827"/>
    </source>
</evidence>
<dbReference type="RefSeq" id="WP_136575824.1">
    <property type="nucleotide sequence ID" value="NZ_STFF01000001.1"/>
</dbReference>
<dbReference type="OrthoDB" id="9789468at2"/>
<dbReference type="GO" id="GO:0050660">
    <property type="term" value="F:flavin adenine dinucleotide binding"/>
    <property type="evidence" value="ECO:0007669"/>
    <property type="project" value="TreeGrafter"/>
</dbReference>
<evidence type="ECO:0000256" key="4">
    <source>
        <dbReference type="ARBA" id="ARBA00022630"/>
    </source>
</evidence>
<dbReference type="Gene3D" id="1.20.990.10">
    <property type="entry name" value="NADPH-cytochrome p450 Reductase, Chain A, domain 3"/>
    <property type="match status" value="1"/>
</dbReference>
<dbReference type="PROSITE" id="PS51384">
    <property type="entry name" value="FAD_FR"/>
    <property type="match status" value="1"/>
</dbReference>
<comment type="cofactor">
    <cofactor evidence="1">
        <name>FMN</name>
        <dbReference type="ChEBI" id="CHEBI:58210"/>
    </cofactor>
</comment>
<keyword evidence="9" id="KW-0028">Amino-acid biosynthesis</keyword>
<evidence type="ECO:0000256" key="1">
    <source>
        <dbReference type="ARBA" id="ARBA00001917"/>
    </source>
</evidence>
<dbReference type="Pfam" id="PF00175">
    <property type="entry name" value="NAD_binding_1"/>
    <property type="match status" value="1"/>
</dbReference>
<dbReference type="Pfam" id="PF00258">
    <property type="entry name" value="Flavodoxin_1"/>
    <property type="match status" value="1"/>
</dbReference>
<keyword evidence="9" id="KW-0198">Cysteine biosynthesis</keyword>
<evidence type="ECO:0000259" key="12">
    <source>
        <dbReference type="PROSITE" id="PS51384"/>
    </source>
</evidence>
<dbReference type="PRINTS" id="PR00369">
    <property type="entry name" value="FLAVODOXIN"/>
</dbReference>
<comment type="caution">
    <text evidence="13">The sequence shown here is derived from an EMBL/GenBank/DDBJ whole genome shotgun (WGS) entry which is preliminary data.</text>
</comment>
<evidence type="ECO:0000259" key="11">
    <source>
        <dbReference type="PROSITE" id="PS50902"/>
    </source>
</evidence>
<comment type="catalytic activity">
    <reaction evidence="10">
        <text>hydrogen sulfide + 3 NADP(+) + 3 H2O = sulfite + 3 NADPH + 4 H(+)</text>
        <dbReference type="Rhea" id="RHEA:13801"/>
        <dbReference type="ChEBI" id="CHEBI:15377"/>
        <dbReference type="ChEBI" id="CHEBI:15378"/>
        <dbReference type="ChEBI" id="CHEBI:17359"/>
        <dbReference type="ChEBI" id="CHEBI:29919"/>
        <dbReference type="ChEBI" id="CHEBI:57783"/>
        <dbReference type="ChEBI" id="CHEBI:58349"/>
        <dbReference type="EC" id="1.8.1.2"/>
    </reaction>
</comment>
<keyword evidence="8" id="KW-0560">Oxidoreductase</keyword>
<keyword evidence="5" id="KW-0288">FMN</keyword>
<dbReference type="InterPro" id="IPR017938">
    <property type="entry name" value="Riboflavin_synthase-like_b-brl"/>
</dbReference>
<feature type="domain" description="FAD-binding FR-type" evidence="12">
    <location>
        <begin position="232"/>
        <end position="432"/>
    </location>
</feature>
<evidence type="ECO:0000256" key="10">
    <source>
        <dbReference type="ARBA" id="ARBA00052219"/>
    </source>
</evidence>
<dbReference type="Pfam" id="PF00667">
    <property type="entry name" value="FAD_binding_1"/>
    <property type="match status" value="2"/>
</dbReference>
<keyword evidence="14" id="KW-1185">Reference proteome</keyword>
<dbReference type="InterPro" id="IPR039261">
    <property type="entry name" value="FNR_nucleotide-bd"/>
</dbReference>
<accession>A0A4S8I375</accession>
<evidence type="ECO:0000256" key="9">
    <source>
        <dbReference type="ARBA" id="ARBA00023192"/>
    </source>
</evidence>
<keyword evidence="6" id="KW-0274">FAD</keyword>
<dbReference type="InterPro" id="IPR001709">
    <property type="entry name" value="Flavoprot_Pyr_Nucl_cyt_Rdtase"/>
</dbReference>
<keyword evidence="4" id="KW-0285">Flavoprotein</keyword>
<sequence length="582" mass="64196">MLAEHKLKLLQDLVRSSTKEELVWMNGFLAGVLMNCHEQPALASASVPATASAPVAAPASDKPAVSKITIAYGTETGNSKKLATDLAAKAKKSGINAKVVSLDQYRLNDLSKEEYFFTIISTQGEGEPPATAKKFYDHIHQNGFKLNQLKFGVLALGDTSYPLFCKAGEDVDQQLQKLGGERIAPLIKCDTDYQGDAEGWFSQVLHSLTTTTSSNGSASVGATVVAKKPAGKKTYTGNIITNINLNDRGSNKQTHHIEITADELEYQPGDSIGIVPENAPAIIDAIIALTGIDAKKTVPFRNESHTVLELLKKKLNIAYLPERVVKQYAAIVKQDIPETKISLLDLLKIYPVNNASQFEEVIGILEPITPRLYSISSSPQAHSGEVHVTIARDNFKVNGEVKHGLCSNYLAELPVDSTLEFYVHKNNQFRLPAPDKDVIMIGPGTGIAPFRSFVAERDAAGATGRNWLFFGDQHFTTDFLYQTELQNWMQTGVLTKMNVAFSRDQATKIYVQHKMLQHARELYEWLQNGAYVYICGAKEPMSVDVENTLLQIIERFGNKSSAQAIEFLINLKEEGRFLKDVY</sequence>
<dbReference type="GO" id="GO:0010181">
    <property type="term" value="F:FMN binding"/>
    <property type="evidence" value="ECO:0007669"/>
    <property type="project" value="InterPro"/>
</dbReference>
<dbReference type="EMBL" id="STFF01000001">
    <property type="protein sequence ID" value="THU41334.1"/>
    <property type="molecule type" value="Genomic_DNA"/>
</dbReference>
<dbReference type="SUPFAM" id="SSF52343">
    <property type="entry name" value="Ferredoxin reductase-like, C-terminal NADP-linked domain"/>
    <property type="match status" value="1"/>
</dbReference>
<gene>
    <name evidence="13" type="ORF">FAM09_04285</name>
</gene>
<dbReference type="InterPro" id="IPR003097">
    <property type="entry name" value="CysJ-like_FAD-binding"/>
</dbReference>
<dbReference type="EC" id="1.8.1.2" evidence="3"/>
<evidence type="ECO:0000313" key="14">
    <source>
        <dbReference type="Proteomes" id="UP000306918"/>
    </source>
</evidence>
<keyword evidence="7" id="KW-0521">NADP</keyword>